<dbReference type="EMBL" id="JAGRPV010000001">
    <property type="protein sequence ID" value="MDI4644960.1"/>
    <property type="molecule type" value="Genomic_DNA"/>
</dbReference>
<protein>
    <recommendedName>
        <fullName evidence="2">histidine kinase</fullName>
        <ecNumber evidence="2">2.7.13.3</ecNumber>
    </recommendedName>
</protein>
<evidence type="ECO:0000256" key="3">
    <source>
        <dbReference type="ARBA" id="ARBA00022553"/>
    </source>
</evidence>
<dbReference type="InterPro" id="IPR005467">
    <property type="entry name" value="His_kinase_dom"/>
</dbReference>
<dbReference type="PANTHER" id="PTHR43547:SF2">
    <property type="entry name" value="HYBRID SIGNAL TRANSDUCTION HISTIDINE KINASE C"/>
    <property type="match status" value="1"/>
</dbReference>
<dbReference type="GO" id="GO:0016301">
    <property type="term" value="F:kinase activity"/>
    <property type="evidence" value="ECO:0007669"/>
    <property type="project" value="UniProtKB-KW"/>
</dbReference>
<evidence type="ECO:0000259" key="9">
    <source>
        <dbReference type="PROSITE" id="PS50109"/>
    </source>
</evidence>
<keyword evidence="4" id="KW-0808">Transferase</keyword>
<keyword evidence="7" id="KW-0067">ATP-binding</keyword>
<evidence type="ECO:0000256" key="1">
    <source>
        <dbReference type="ARBA" id="ARBA00000085"/>
    </source>
</evidence>
<dbReference type="PRINTS" id="PR00344">
    <property type="entry name" value="BCTRLSENSOR"/>
</dbReference>
<evidence type="ECO:0000313" key="10">
    <source>
        <dbReference type="EMBL" id="MDI4644960.1"/>
    </source>
</evidence>
<organism evidence="10 11">
    <name type="scientific">Cohnella hashimotonis</name>
    <dbReference type="NCBI Taxonomy" id="2826895"/>
    <lineage>
        <taxon>Bacteria</taxon>
        <taxon>Bacillati</taxon>
        <taxon>Bacillota</taxon>
        <taxon>Bacilli</taxon>
        <taxon>Bacillales</taxon>
        <taxon>Paenibacillaceae</taxon>
        <taxon>Cohnella</taxon>
    </lineage>
</organism>
<name>A0ABT6TE53_9BACL</name>
<evidence type="ECO:0000256" key="2">
    <source>
        <dbReference type="ARBA" id="ARBA00012438"/>
    </source>
</evidence>
<gene>
    <name evidence="10" type="ORF">KB449_08310</name>
</gene>
<accession>A0ABT6TE53</accession>
<comment type="catalytic activity">
    <reaction evidence="1">
        <text>ATP + protein L-histidine = ADP + protein N-phospho-L-histidine.</text>
        <dbReference type="EC" id="2.7.13.3"/>
    </reaction>
</comment>
<keyword evidence="11" id="KW-1185">Reference proteome</keyword>
<dbReference type="PROSITE" id="PS50109">
    <property type="entry name" value="HIS_KIN"/>
    <property type="match status" value="1"/>
</dbReference>
<keyword evidence="8" id="KW-0902">Two-component regulatory system</keyword>
<dbReference type="SUPFAM" id="SSF55874">
    <property type="entry name" value="ATPase domain of HSP90 chaperone/DNA topoisomerase II/histidine kinase"/>
    <property type="match status" value="1"/>
</dbReference>
<dbReference type="SMART" id="SM00387">
    <property type="entry name" value="HATPase_c"/>
    <property type="match status" value="1"/>
</dbReference>
<evidence type="ECO:0000256" key="8">
    <source>
        <dbReference type="ARBA" id="ARBA00023012"/>
    </source>
</evidence>
<comment type="caution">
    <text evidence="10">The sequence shown here is derived from an EMBL/GenBank/DDBJ whole genome shotgun (WGS) entry which is preliminary data.</text>
</comment>
<proteinExistence type="predicted"/>
<keyword evidence="3" id="KW-0597">Phosphoprotein</keyword>
<dbReference type="Pfam" id="PF02518">
    <property type="entry name" value="HATPase_c"/>
    <property type="match status" value="1"/>
</dbReference>
<dbReference type="Proteomes" id="UP001161691">
    <property type="component" value="Unassembled WGS sequence"/>
</dbReference>
<dbReference type="PANTHER" id="PTHR43547">
    <property type="entry name" value="TWO-COMPONENT HISTIDINE KINASE"/>
    <property type="match status" value="1"/>
</dbReference>
<evidence type="ECO:0000256" key="4">
    <source>
        <dbReference type="ARBA" id="ARBA00022679"/>
    </source>
</evidence>
<reference evidence="10" key="1">
    <citation type="submission" date="2023-04" db="EMBL/GenBank/DDBJ databases">
        <title>Comparative genomic analysis of Cohnella hashimotonis sp. nov., isolated from the International Space Station.</title>
        <authorList>
            <person name="Venkateswaran K."/>
            <person name="Simpson A."/>
        </authorList>
    </citation>
    <scope>NUCLEOTIDE SEQUENCE</scope>
    <source>
        <strain evidence="10">F6_2S_P_1</strain>
    </source>
</reference>
<dbReference type="EC" id="2.7.13.3" evidence="2"/>
<dbReference type="InterPro" id="IPR004358">
    <property type="entry name" value="Sig_transdc_His_kin-like_C"/>
</dbReference>
<dbReference type="CDD" id="cd00075">
    <property type="entry name" value="HATPase"/>
    <property type="match status" value="1"/>
</dbReference>
<evidence type="ECO:0000313" key="11">
    <source>
        <dbReference type="Proteomes" id="UP001161691"/>
    </source>
</evidence>
<dbReference type="RefSeq" id="WP_282912763.1">
    <property type="nucleotide sequence ID" value="NZ_JAGRPV010000001.1"/>
</dbReference>
<sequence length="116" mass="12639">MKRVLANLIDNACKYGPQNGTVRLKASVDDRHARVTVGDDGPGIEAGHLSLIFHRRTRLEQTADLDGQGIGLSIAKEIVDRHGGAVWAESEPGEGYRFCFTIPVLKREAIREGDAS</sequence>
<evidence type="ECO:0000256" key="5">
    <source>
        <dbReference type="ARBA" id="ARBA00022741"/>
    </source>
</evidence>
<dbReference type="InterPro" id="IPR036890">
    <property type="entry name" value="HATPase_C_sf"/>
</dbReference>
<dbReference type="Gene3D" id="3.30.565.10">
    <property type="entry name" value="Histidine kinase-like ATPase, C-terminal domain"/>
    <property type="match status" value="1"/>
</dbReference>
<dbReference type="InterPro" id="IPR003594">
    <property type="entry name" value="HATPase_dom"/>
</dbReference>
<feature type="domain" description="Histidine kinase" evidence="9">
    <location>
        <begin position="1"/>
        <end position="106"/>
    </location>
</feature>
<evidence type="ECO:0000256" key="6">
    <source>
        <dbReference type="ARBA" id="ARBA00022777"/>
    </source>
</evidence>
<evidence type="ECO:0000256" key="7">
    <source>
        <dbReference type="ARBA" id="ARBA00022840"/>
    </source>
</evidence>
<keyword evidence="5" id="KW-0547">Nucleotide-binding</keyword>
<keyword evidence="6 10" id="KW-0418">Kinase</keyword>